<evidence type="ECO:0000313" key="2">
    <source>
        <dbReference type="Proteomes" id="UP001066276"/>
    </source>
</evidence>
<dbReference type="Proteomes" id="UP001066276">
    <property type="component" value="Chromosome 6"/>
</dbReference>
<comment type="caution">
    <text evidence="1">The sequence shown here is derived from an EMBL/GenBank/DDBJ whole genome shotgun (WGS) entry which is preliminary data.</text>
</comment>
<organism evidence="1 2">
    <name type="scientific">Pleurodeles waltl</name>
    <name type="common">Iberian ribbed newt</name>
    <dbReference type="NCBI Taxonomy" id="8319"/>
    <lineage>
        <taxon>Eukaryota</taxon>
        <taxon>Metazoa</taxon>
        <taxon>Chordata</taxon>
        <taxon>Craniata</taxon>
        <taxon>Vertebrata</taxon>
        <taxon>Euteleostomi</taxon>
        <taxon>Amphibia</taxon>
        <taxon>Batrachia</taxon>
        <taxon>Caudata</taxon>
        <taxon>Salamandroidea</taxon>
        <taxon>Salamandridae</taxon>
        <taxon>Pleurodelinae</taxon>
        <taxon>Pleurodeles</taxon>
    </lineage>
</organism>
<dbReference type="EMBL" id="JANPWB010000010">
    <property type="protein sequence ID" value="KAJ1140869.1"/>
    <property type="molecule type" value="Genomic_DNA"/>
</dbReference>
<protein>
    <submittedName>
        <fullName evidence="1">Uncharacterized protein</fullName>
    </submittedName>
</protein>
<gene>
    <name evidence="1" type="ORF">NDU88_007207</name>
</gene>
<keyword evidence="2" id="KW-1185">Reference proteome</keyword>
<sequence>MAGTRGLEWEALKVGIRGESLSKTYGVRQRLDRELTHQKEVLAAILRQVDNGDASEADCFEVRGRIVDLWDRLENYVSRNYRQ</sequence>
<name>A0AAV7QP58_PLEWA</name>
<evidence type="ECO:0000313" key="1">
    <source>
        <dbReference type="EMBL" id="KAJ1140869.1"/>
    </source>
</evidence>
<dbReference type="AlphaFoldDB" id="A0AAV7QP58"/>
<proteinExistence type="predicted"/>
<reference evidence="1" key="1">
    <citation type="journal article" date="2022" name="bioRxiv">
        <title>Sequencing and chromosome-scale assembly of the giantPleurodeles waltlgenome.</title>
        <authorList>
            <person name="Brown T."/>
            <person name="Elewa A."/>
            <person name="Iarovenko S."/>
            <person name="Subramanian E."/>
            <person name="Araus A.J."/>
            <person name="Petzold A."/>
            <person name="Susuki M."/>
            <person name="Suzuki K.-i.T."/>
            <person name="Hayashi T."/>
            <person name="Toyoda A."/>
            <person name="Oliveira C."/>
            <person name="Osipova E."/>
            <person name="Leigh N.D."/>
            <person name="Simon A."/>
            <person name="Yun M.H."/>
        </authorList>
    </citation>
    <scope>NUCLEOTIDE SEQUENCE</scope>
    <source>
        <strain evidence="1">20211129_DDA</strain>
        <tissue evidence="1">Liver</tissue>
    </source>
</reference>
<accession>A0AAV7QP58</accession>